<evidence type="ECO:0000256" key="2">
    <source>
        <dbReference type="ARBA" id="ARBA00022771"/>
    </source>
</evidence>
<keyword evidence="8" id="KW-1185">Reference proteome</keyword>
<protein>
    <recommendedName>
        <fullName evidence="6">PHD-type domain-containing protein</fullName>
    </recommendedName>
</protein>
<dbReference type="SMART" id="SM00249">
    <property type="entry name" value="PHD"/>
    <property type="match status" value="1"/>
</dbReference>
<evidence type="ECO:0000259" key="6">
    <source>
        <dbReference type="PROSITE" id="PS50016"/>
    </source>
</evidence>
<feature type="domain" description="PHD-type" evidence="6">
    <location>
        <begin position="22"/>
        <end position="71"/>
    </location>
</feature>
<evidence type="ECO:0000256" key="3">
    <source>
        <dbReference type="ARBA" id="ARBA00022833"/>
    </source>
</evidence>
<evidence type="ECO:0000313" key="8">
    <source>
        <dbReference type="Proteomes" id="UP001201262"/>
    </source>
</evidence>
<dbReference type="Gene3D" id="3.30.40.10">
    <property type="entry name" value="Zinc/RING finger domain, C3HC4 (zinc finger)"/>
    <property type="match status" value="1"/>
</dbReference>
<keyword evidence="3" id="KW-0862">Zinc</keyword>
<accession>A0AAD4KDT7</accession>
<dbReference type="RefSeq" id="XP_046065806.1">
    <property type="nucleotide sequence ID" value="XM_046214629.1"/>
</dbReference>
<reference evidence="7" key="1">
    <citation type="submission" date="2021-12" db="EMBL/GenBank/DDBJ databases">
        <title>Convergent genome expansion in fungi linked to evolution of root-endophyte symbiosis.</title>
        <authorList>
            <consortium name="DOE Joint Genome Institute"/>
            <person name="Ke Y.-H."/>
            <person name="Bonito G."/>
            <person name="Liao H.-L."/>
            <person name="Looney B."/>
            <person name="Rojas-Flechas A."/>
            <person name="Nash J."/>
            <person name="Hameed K."/>
            <person name="Schadt C."/>
            <person name="Martin F."/>
            <person name="Crous P.W."/>
            <person name="Miettinen O."/>
            <person name="Magnuson J.K."/>
            <person name="Labbe J."/>
            <person name="Jacobson D."/>
            <person name="Doktycz M.J."/>
            <person name="Veneault-Fourrey C."/>
            <person name="Kuo A."/>
            <person name="Mondo S."/>
            <person name="Calhoun S."/>
            <person name="Riley R."/>
            <person name="Ohm R."/>
            <person name="LaButti K."/>
            <person name="Andreopoulos B."/>
            <person name="Pangilinan J."/>
            <person name="Nolan M."/>
            <person name="Tritt A."/>
            <person name="Clum A."/>
            <person name="Lipzen A."/>
            <person name="Daum C."/>
            <person name="Barry K."/>
            <person name="Grigoriev I.V."/>
            <person name="Vilgalys R."/>
        </authorList>
    </citation>
    <scope>NUCLEOTIDE SEQUENCE</scope>
    <source>
        <strain evidence="7">PMI_201</strain>
    </source>
</reference>
<dbReference type="InterPro" id="IPR011011">
    <property type="entry name" value="Znf_FYVE_PHD"/>
</dbReference>
<keyword evidence="1" id="KW-0479">Metal-binding</keyword>
<dbReference type="GeneID" id="70244916"/>
<evidence type="ECO:0000256" key="4">
    <source>
        <dbReference type="PROSITE-ProRule" id="PRU00146"/>
    </source>
</evidence>
<dbReference type="GO" id="GO:0008270">
    <property type="term" value="F:zinc ion binding"/>
    <property type="evidence" value="ECO:0007669"/>
    <property type="project" value="UniProtKB-KW"/>
</dbReference>
<name>A0AAD4KDT7_9EURO</name>
<evidence type="ECO:0000256" key="5">
    <source>
        <dbReference type="SAM" id="Coils"/>
    </source>
</evidence>
<gene>
    <name evidence="7" type="ORF">BGW36DRAFT_365220</name>
</gene>
<dbReference type="EMBL" id="JAJTJA010000015">
    <property type="protein sequence ID" value="KAH8689452.1"/>
    <property type="molecule type" value="Genomic_DNA"/>
</dbReference>
<evidence type="ECO:0000256" key="1">
    <source>
        <dbReference type="ARBA" id="ARBA00022723"/>
    </source>
</evidence>
<sequence length="189" mass="21003">MTSNARAEAIQQEWRSRGKPHNIICSHCRQPGQLLPCATCCRAHHVACLPAPPPVDAVATGSWSCPACLSRVGVSPLSPSPRPGSPRNCQRARQFLSEHGLAADFSENGLLQLEQLINRADQSRELDQLRSENALLKAEIQRLRENPRQHLLYDSPLYDRRHSPSVPQGQGSDLDVAEKSWDRIISEAF</sequence>
<dbReference type="PROSITE" id="PS01359">
    <property type="entry name" value="ZF_PHD_1"/>
    <property type="match status" value="1"/>
</dbReference>
<proteinExistence type="predicted"/>
<dbReference type="AlphaFoldDB" id="A0AAD4KDT7"/>
<dbReference type="Pfam" id="PF00628">
    <property type="entry name" value="PHD"/>
    <property type="match status" value="1"/>
</dbReference>
<feature type="coiled-coil region" evidence="5">
    <location>
        <begin position="119"/>
        <end position="146"/>
    </location>
</feature>
<dbReference type="InterPro" id="IPR013083">
    <property type="entry name" value="Znf_RING/FYVE/PHD"/>
</dbReference>
<dbReference type="SUPFAM" id="SSF57903">
    <property type="entry name" value="FYVE/PHD zinc finger"/>
    <property type="match status" value="1"/>
</dbReference>
<evidence type="ECO:0000313" key="7">
    <source>
        <dbReference type="EMBL" id="KAH8689452.1"/>
    </source>
</evidence>
<dbReference type="PROSITE" id="PS50016">
    <property type="entry name" value="ZF_PHD_2"/>
    <property type="match status" value="1"/>
</dbReference>
<comment type="caution">
    <text evidence="7">The sequence shown here is derived from an EMBL/GenBank/DDBJ whole genome shotgun (WGS) entry which is preliminary data.</text>
</comment>
<keyword evidence="5" id="KW-0175">Coiled coil</keyword>
<dbReference type="InterPro" id="IPR019786">
    <property type="entry name" value="Zinc_finger_PHD-type_CS"/>
</dbReference>
<dbReference type="InterPro" id="IPR001965">
    <property type="entry name" value="Znf_PHD"/>
</dbReference>
<keyword evidence="2 4" id="KW-0863">Zinc-finger</keyword>
<dbReference type="InterPro" id="IPR019787">
    <property type="entry name" value="Znf_PHD-finger"/>
</dbReference>
<dbReference type="Proteomes" id="UP001201262">
    <property type="component" value="Unassembled WGS sequence"/>
</dbReference>
<organism evidence="7 8">
    <name type="scientific">Talaromyces proteolyticus</name>
    <dbReference type="NCBI Taxonomy" id="1131652"/>
    <lineage>
        <taxon>Eukaryota</taxon>
        <taxon>Fungi</taxon>
        <taxon>Dikarya</taxon>
        <taxon>Ascomycota</taxon>
        <taxon>Pezizomycotina</taxon>
        <taxon>Eurotiomycetes</taxon>
        <taxon>Eurotiomycetidae</taxon>
        <taxon>Eurotiales</taxon>
        <taxon>Trichocomaceae</taxon>
        <taxon>Talaromyces</taxon>
        <taxon>Talaromyces sect. Bacilispori</taxon>
    </lineage>
</organism>